<dbReference type="GO" id="GO:0009229">
    <property type="term" value="P:thiamine diphosphate biosynthetic process"/>
    <property type="evidence" value="ECO:0007669"/>
    <property type="project" value="UniProtKB-UniRule"/>
</dbReference>
<evidence type="ECO:0000256" key="1">
    <source>
        <dbReference type="ARBA" id="ARBA00001771"/>
    </source>
</evidence>
<dbReference type="GO" id="GO:0000287">
    <property type="term" value="F:magnesium ion binding"/>
    <property type="evidence" value="ECO:0007669"/>
    <property type="project" value="UniProtKB-UniRule"/>
</dbReference>
<evidence type="ECO:0000256" key="2">
    <source>
        <dbReference type="ARBA" id="ARBA00001946"/>
    </source>
</evidence>
<keyword evidence="4 11" id="KW-0808">Transferase</keyword>
<keyword evidence="10 11" id="KW-0784">Thiamine biosynthesis</keyword>
<dbReference type="GO" id="GO:0009228">
    <property type="term" value="P:thiamine biosynthetic process"/>
    <property type="evidence" value="ECO:0007669"/>
    <property type="project" value="UniProtKB-KW"/>
</dbReference>
<dbReference type="InterPro" id="IPR029056">
    <property type="entry name" value="Ribokinase-like"/>
</dbReference>
<dbReference type="NCBIfam" id="TIGR00694">
    <property type="entry name" value="thiM"/>
    <property type="match status" value="1"/>
</dbReference>
<evidence type="ECO:0000256" key="5">
    <source>
        <dbReference type="ARBA" id="ARBA00022723"/>
    </source>
</evidence>
<keyword evidence="13" id="KW-1185">Reference proteome</keyword>
<comment type="function">
    <text evidence="11">Catalyzes the phosphorylation of the hydroxyl group of 4-methyl-5-beta-hydroxyethylthiazole (THZ).</text>
</comment>
<evidence type="ECO:0000256" key="3">
    <source>
        <dbReference type="ARBA" id="ARBA00004868"/>
    </source>
</evidence>
<dbReference type="GO" id="GO:0004417">
    <property type="term" value="F:hydroxyethylthiazole kinase activity"/>
    <property type="evidence" value="ECO:0007669"/>
    <property type="project" value="UniProtKB-UniRule"/>
</dbReference>
<keyword evidence="9 11" id="KW-0460">Magnesium</keyword>
<feature type="binding site" evidence="11">
    <location>
        <position position="120"/>
    </location>
    <ligand>
        <name>ATP</name>
        <dbReference type="ChEBI" id="CHEBI:30616"/>
    </ligand>
</feature>
<sequence>MKDEILRLFSSIQSKHPLVHHITNNVTINDCANVTLAIGGSPVMADAKQEAANMTKLAQSLVLNFGTLGEPSFESMILSGKMANHIEIPVIFDPVGVGATEYRTKRAQELLDQVEVSVVRGNQSEIAALIGEEGSTRGVDAGDIQIDPAKLAIHASQKLGAIIAVTGATDIITDGERMVEIHNGHPMMTKVTGTGCMSTSLIGSFSGCTKHLFAAAVAGTSVMSIAGERAYRFLQKPVGTATFRMKIIDEISLMTGDIWREEVKIIENKCS</sequence>
<dbReference type="Proteomes" id="UP001237207">
    <property type="component" value="Unassembled WGS sequence"/>
</dbReference>
<evidence type="ECO:0000256" key="10">
    <source>
        <dbReference type="ARBA" id="ARBA00022977"/>
    </source>
</evidence>
<gene>
    <name evidence="11" type="primary">thiM</name>
    <name evidence="12" type="ORF">J2S13_000784</name>
</gene>
<feature type="binding site" evidence="11">
    <location>
        <position position="166"/>
    </location>
    <ligand>
        <name>ATP</name>
        <dbReference type="ChEBI" id="CHEBI:30616"/>
    </ligand>
</feature>
<proteinExistence type="inferred from homology"/>
<feature type="binding site" evidence="11">
    <location>
        <position position="193"/>
    </location>
    <ligand>
        <name>substrate</name>
    </ligand>
</feature>
<dbReference type="HAMAP" id="MF_00228">
    <property type="entry name" value="Thz_kinase"/>
    <property type="match status" value="1"/>
</dbReference>
<dbReference type="SUPFAM" id="SSF53613">
    <property type="entry name" value="Ribokinase-like"/>
    <property type="match status" value="1"/>
</dbReference>
<comment type="similarity">
    <text evidence="11">Belongs to the Thz kinase family.</text>
</comment>
<keyword evidence="6 11" id="KW-0547">Nucleotide-binding</keyword>
<evidence type="ECO:0000313" key="13">
    <source>
        <dbReference type="Proteomes" id="UP001237207"/>
    </source>
</evidence>
<dbReference type="Pfam" id="PF02110">
    <property type="entry name" value="HK"/>
    <property type="match status" value="1"/>
</dbReference>
<dbReference type="AlphaFoldDB" id="A0AAJ1SX38"/>
<dbReference type="GO" id="GO:0005524">
    <property type="term" value="F:ATP binding"/>
    <property type="evidence" value="ECO:0007669"/>
    <property type="project" value="UniProtKB-UniRule"/>
</dbReference>
<evidence type="ECO:0000256" key="6">
    <source>
        <dbReference type="ARBA" id="ARBA00022741"/>
    </source>
</evidence>
<dbReference type="Gene3D" id="3.40.1190.20">
    <property type="match status" value="1"/>
</dbReference>
<keyword evidence="7 11" id="KW-0418">Kinase</keyword>
<comment type="pathway">
    <text evidence="3 11">Cofactor biosynthesis; thiamine diphosphate biosynthesis; 4-methyl-5-(2-phosphoethyl)-thiazole from 5-(2-hydroxyethyl)-4-methylthiazole: step 1/1.</text>
</comment>
<feature type="binding site" evidence="11">
    <location>
        <position position="44"/>
    </location>
    <ligand>
        <name>substrate</name>
    </ligand>
</feature>
<keyword evidence="8 11" id="KW-0067">ATP-binding</keyword>
<dbReference type="CDD" id="cd01170">
    <property type="entry name" value="THZ_kinase"/>
    <property type="match status" value="1"/>
</dbReference>
<evidence type="ECO:0000256" key="7">
    <source>
        <dbReference type="ARBA" id="ARBA00022777"/>
    </source>
</evidence>
<protein>
    <recommendedName>
        <fullName evidence="11">Hydroxyethylthiazole kinase</fullName>
        <ecNumber evidence="11">2.7.1.50</ecNumber>
    </recommendedName>
    <alternativeName>
        <fullName evidence="11">4-methyl-5-beta-hydroxyethylthiazole kinase</fullName>
        <shortName evidence="11">TH kinase</shortName>
        <shortName evidence="11">Thz kinase</shortName>
    </alternativeName>
</protein>
<accession>A0AAJ1SX38</accession>
<evidence type="ECO:0000256" key="4">
    <source>
        <dbReference type="ARBA" id="ARBA00022679"/>
    </source>
</evidence>
<comment type="cofactor">
    <cofactor evidence="2 11">
        <name>Mg(2+)</name>
        <dbReference type="ChEBI" id="CHEBI:18420"/>
    </cofactor>
</comment>
<evidence type="ECO:0000256" key="9">
    <source>
        <dbReference type="ARBA" id="ARBA00022842"/>
    </source>
</evidence>
<dbReference type="EMBL" id="JAUSUC010000006">
    <property type="protein sequence ID" value="MDQ0214388.1"/>
    <property type="molecule type" value="Genomic_DNA"/>
</dbReference>
<dbReference type="NCBIfam" id="NF006830">
    <property type="entry name" value="PRK09355.1"/>
    <property type="match status" value="1"/>
</dbReference>
<reference evidence="12" key="1">
    <citation type="submission" date="2023-07" db="EMBL/GenBank/DDBJ databases">
        <title>Genomic Encyclopedia of Type Strains, Phase IV (KMG-IV): sequencing the most valuable type-strain genomes for metagenomic binning, comparative biology and taxonomic classification.</title>
        <authorList>
            <person name="Goeker M."/>
        </authorList>
    </citation>
    <scope>NUCLEOTIDE SEQUENCE</scope>
    <source>
        <strain evidence="12">DSM 23947</strain>
    </source>
</reference>
<keyword evidence="5 11" id="KW-0479">Metal-binding</keyword>
<dbReference type="PIRSF" id="PIRSF000513">
    <property type="entry name" value="Thz_kinase"/>
    <property type="match status" value="1"/>
</dbReference>
<name>A0AAJ1SX38_9BACI</name>
<dbReference type="PRINTS" id="PR01099">
    <property type="entry name" value="HYETHTZKNASE"/>
</dbReference>
<evidence type="ECO:0000256" key="11">
    <source>
        <dbReference type="HAMAP-Rule" id="MF_00228"/>
    </source>
</evidence>
<organism evidence="12 13">
    <name type="scientific">Oikeobacillus pervagus</name>
    <dbReference type="NCBI Taxonomy" id="1325931"/>
    <lineage>
        <taxon>Bacteria</taxon>
        <taxon>Bacillati</taxon>
        <taxon>Bacillota</taxon>
        <taxon>Bacilli</taxon>
        <taxon>Bacillales</taxon>
        <taxon>Bacillaceae</taxon>
        <taxon>Oikeobacillus</taxon>
    </lineage>
</organism>
<dbReference type="RefSeq" id="WP_307256379.1">
    <property type="nucleotide sequence ID" value="NZ_JAUSUC010000006.1"/>
</dbReference>
<dbReference type="InterPro" id="IPR000417">
    <property type="entry name" value="Hyethyz_kinase"/>
</dbReference>
<evidence type="ECO:0000313" key="12">
    <source>
        <dbReference type="EMBL" id="MDQ0214388.1"/>
    </source>
</evidence>
<dbReference type="EC" id="2.7.1.50" evidence="11"/>
<evidence type="ECO:0000256" key="8">
    <source>
        <dbReference type="ARBA" id="ARBA00022840"/>
    </source>
</evidence>
<comment type="catalytic activity">
    <reaction evidence="1 11">
        <text>5-(2-hydroxyethyl)-4-methylthiazole + ATP = 4-methyl-5-(2-phosphooxyethyl)-thiazole + ADP + H(+)</text>
        <dbReference type="Rhea" id="RHEA:24212"/>
        <dbReference type="ChEBI" id="CHEBI:15378"/>
        <dbReference type="ChEBI" id="CHEBI:17957"/>
        <dbReference type="ChEBI" id="CHEBI:30616"/>
        <dbReference type="ChEBI" id="CHEBI:58296"/>
        <dbReference type="ChEBI" id="CHEBI:456216"/>
        <dbReference type="EC" id="2.7.1.50"/>
    </reaction>
</comment>
<comment type="caution">
    <text evidence="12">The sequence shown here is derived from an EMBL/GenBank/DDBJ whole genome shotgun (WGS) entry which is preliminary data.</text>
</comment>